<feature type="transmembrane region" description="Helical" evidence="10">
    <location>
        <begin position="24"/>
        <end position="45"/>
    </location>
</feature>
<comment type="similarity">
    <text evidence="1">Belongs to the CpsD/CapB family.</text>
</comment>
<protein>
    <recommendedName>
        <fullName evidence="2">non-specific protein-tyrosine kinase</fullName>
        <ecNumber evidence="2">2.7.10.2</ecNumber>
    </recommendedName>
</protein>
<evidence type="ECO:0000256" key="10">
    <source>
        <dbReference type="SAM" id="Phobius"/>
    </source>
</evidence>
<dbReference type="NCBIfam" id="TIGR01007">
    <property type="entry name" value="eps_fam"/>
    <property type="match status" value="1"/>
</dbReference>
<evidence type="ECO:0000256" key="7">
    <source>
        <dbReference type="ARBA" id="ARBA00023137"/>
    </source>
</evidence>
<keyword evidence="7" id="KW-0829">Tyrosine-protein kinase</keyword>
<keyword evidence="9" id="KW-0175">Coiled coil</keyword>
<dbReference type="Pfam" id="PF13614">
    <property type="entry name" value="AAA_31"/>
    <property type="match status" value="1"/>
</dbReference>
<evidence type="ECO:0000256" key="4">
    <source>
        <dbReference type="ARBA" id="ARBA00022741"/>
    </source>
</evidence>
<evidence type="ECO:0000256" key="3">
    <source>
        <dbReference type="ARBA" id="ARBA00022679"/>
    </source>
</evidence>
<evidence type="ECO:0000259" key="12">
    <source>
        <dbReference type="Pfam" id="PF13807"/>
    </source>
</evidence>
<feature type="domain" description="Tyrosine-protein kinase G-rich" evidence="12">
    <location>
        <begin position="428"/>
        <end position="505"/>
    </location>
</feature>
<dbReference type="SUPFAM" id="SSF52540">
    <property type="entry name" value="P-loop containing nucleoside triphosphate hydrolases"/>
    <property type="match status" value="1"/>
</dbReference>
<evidence type="ECO:0000256" key="1">
    <source>
        <dbReference type="ARBA" id="ARBA00007316"/>
    </source>
</evidence>
<dbReference type="GO" id="GO:0004715">
    <property type="term" value="F:non-membrane spanning protein tyrosine kinase activity"/>
    <property type="evidence" value="ECO:0007669"/>
    <property type="project" value="UniProtKB-EC"/>
</dbReference>
<dbReference type="GO" id="GO:0005524">
    <property type="term" value="F:ATP binding"/>
    <property type="evidence" value="ECO:0007669"/>
    <property type="project" value="UniProtKB-KW"/>
</dbReference>
<dbReference type="Gene3D" id="3.40.50.300">
    <property type="entry name" value="P-loop containing nucleotide triphosphate hydrolases"/>
    <property type="match status" value="1"/>
</dbReference>
<dbReference type="InterPro" id="IPR027417">
    <property type="entry name" value="P-loop_NTPase"/>
</dbReference>
<comment type="catalytic activity">
    <reaction evidence="8">
        <text>L-tyrosyl-[protein] + ATP = O-phospho-L-tyrosyl-[protein] + ADP + H(+)</text>
        <dbReference type="Rhea" id="RHEA:10596"/>
        <dbReference type="Rhea" id="RHEA-COMP:10136"/>
        <dbReference type="Rhea" id="RHEA-COMP:20101"/>
        <dbReference type="ChEBI" id="CHEBI:15378"/>
        <dbReference type="ChEBI" id="CHEBI:30616"/>
        <dbReference type="ChEBI" id="CHEBI:46858"/>
        <dbReference type="ChEBI" id="CHEBI:61978"/>
        <dbReference type="ChEBI" id="CHEBI:456216"/>
        <dbReference type="EC" id="2.7.10.2"/>
    </reaction>
</comment>
<keyword evidence="10" id="KW-0472">Membrane</keyword>
<dbReference type="InterPro" id="IPR005702">
    <property type="entry name" value="Wzc-like_C"/>
</dbReference>
<keyword evidence="5 13" id="KW-0418">Kinase</keyword>
<dbReference type="InterPro" id="IPR025669">
    <property type="entry name" value="AAA_dom"/>
</dbReference>
<keyword evidence="3 13" id="KW-0808">Transferase</keyword>
<dbReference type="GO" id="GO:0005886">
    <property type="term" value="C:plasma membrane"/>
    <property type="evidence" value="ECO:0007669"/>
    <property type="project" value="TreeGrafter"/>
</dbReference>
<evidence type="ECO:0000256" key="5">
    <source>
        <dbReference type="ARBA" id="ARBA00022777"/>
    </source>
</evidence>
<proteinExistence type="inferred from homology"/>
<dbReference type="PANTHER" id="PTHR32309:SF13">
    <property type="entry name" value="FERRIC ENTEROBACTIN TRANSPORT PROTEIN FEPE"/>
    <property type="match status" value="1"/>
</dbReference>
<feature type="coiled-coil region" evidence="9">
    <location>
        <begin position="261"/>
        <end position="288"/>
    </location>
</feature>
<comment type="caution">
    <text evidence="13">The sequence shown here is derived from an EMBL/GenBank/DDBJ whole genome shotgun (WGS) entry which is preliminary data.</text>
</comment>
<dbReference type="Pfam" id="PF13807">
    <property type="entry name" value="GNVR"/>
    <property type="match status" value="1"/>
</dbReference>
<keyword evidence="10" id="KW-1133">Transmembrane helix</keyword>
<dbReference type="AlphaFoldDB" id="A0A5N1J695"/>
<feature type="domain" description="AAA" evidence="11">
    <location>
        <begin position="570"/>
        <end position="689"/>
    </location>
</feature>
<evidence type="ECO:0000313" key="14">
    <source>
        <dbReference type="Proteomes" id="UP000326570"/>
    </source>
</evidence>
<evidence type="ECO:0000256" key="6">
    <source>
        <dbReference type="ARBA" id="ARBA00022840"/>
    </source>
</evidence>
<dbReference type="EMBL" id="VTWT01000002">
    <property type="protein sequence ID" value="KAA9340707.1"/>
    <property type="molecule type" value="Genomic_DNA"/>
</dbReference>
<accession>A0A5N1J695</accession>
<evidence type="ECO:0000259" key="11">
    <source>
        <dbReference type="Pfam" id="PF13614"/>
    </source>
</evidence>
<dbReference type="CDD" id="cd05387">
    <property type="entry name" value="BY-kinase"/>
    <property type="match status" value="1"/>
</dbReference>
<keyword evidence="10" id="KW-0812">Transmembrane</keyword>
<dbReference type="RefSeq" id="WP_150902634.1">
    <property type="nucleotide sequence ID" value="NZ_VTWT01000002.1"/>
</dbReference>
<keyword evidence="14" id="KW-1185">Reference proteome</keyword>
<organism evidence="13 14">
    <name type="scientific">Adhaeribacter soli</name>
    <dbReference type="NCBI Taxonomy" id="2607655"/>
    <lineage>
        <taxon>Bacteria</taxon>
        <taxon>Pseudomonadati</taxon>
        <taxon>Bacteroidota</taxon>
        <taxon>Cytophagia</taxon>
        <taxon>Cytophagales</taxon>
        <taxon>Hymenobacteraceae</taxon>
        <taxon>Adhaeribacter</taxon>
    </lineage>
</organism>
<dbReference type="PANTHER" id="PTHR32309">
    <property type="entry name" value="TYROSINE-PROTEIN KINASE"/>
    <property type="match status" value="1"/>
</dbReference>
<gene>
    <name evidence="13" type="ORF">F0P94_04580</name>
</gene>
<keyword evidence="6" id="KW-0067">ATP-binding</keyword>
<keyword evidence="4" id="KW-0547">Nucleotide-binding</keyword>
<reference evidence="13 14" key="1">
    <citation type="submission" date="2019-09" db="EMBL/GenBank/DDBJ databases">
        <title>Genome sequence of Adhaeribacter sp. M2.</title>
        <authorList>
            <person name="Srinivasan S."/>
        </authorList>
    </citation>
    <scope>NUCLEOTIDE SEQUENCE [LARGE SCALE GENOMIC DNA]</scope>
    <source>
        <strain evidence="13 14">M2</strain>
    </source>
</reference>
<dbReference type="Proteomes" id="UP000326570">
    <property type="component" value="Unassembled WGS sequence"/>
</dbReference>
<dbReference type="InterPro" id="IPR050445">
    <property type="entry name" value="Bact_polysacc_biosynth/exp"/>
</dbReference>
<sequence>MLQVNKDIPNSEESMFSSLMFRFLPYWPLFAGLLVVSLFGAWGYLRYLSVPTYEVSASLLIKDEKKGINDPRMMEAIDAFASSKLVDNEIKVIQSRGLMNKVVDTLMLYAQVFEEDQFRSIPAYASSPVIIKVKNPERISEVPQVYFTFNEGTHKIKFQEKEYPLDEWVRTPYGIMLFQRNEKQSAAPIGPLYFSLIPTRQVTDGLLANLKIEPANKLSTVINITLEDPVPQRGEAILNNLIYAYDQAALNERNTLAANTMAFIEDRIKLIEKDLENVEEKVQQYKSSQGVVNLGEQSKLYLQSVGENDRKIADINIQLAVLQKVENYVISKNKATGIVPSTLGVNDPVLEQLLQKLYNAETQYNNLKNTTAENNPILLALADEIQKVRPGILENIRNQRDNLIASRAHLATTNSSFNVALQAIPKKEKELLEISRQQAIKNNAYSFLLQKREETALSHAPSAGDSRVVDLAESSILPVSPKAFAVYLMAVMAALGFGVSIIVGKEQLTGKILFRTDIEERTNVPIVIELSEVKRQKETLFAEPEEVCVIEQFRQMRATMGLFGRSFNRKKIMITSSVAGEGKSFVSTNLAYSLATSGKKVVLLDFDLRNPNTSLMFDLFKQNGIIEYLNDEVRLETIIRETSFKNLSVVPAGMDIGDHTELLLNGKLDELFEGLEKQFDYILVDTPPVELVSDAYLLSEYCDANLFIMRHGYTPKTKIKRLNQNPRLRAMNNLGIVFTAVKSRGFIKGDGYGYGYGYEGRYREKGFKTQDTQAKSQLAFFSQKLLPKFKLFRERIDG</sequence>
<evidence type="ECO:0000313" key="13">
    <source>
        <dbReference type="EMBL" id="KAA9340707.1"/>
    </source>
</evidence>
<dbReference type="EC" id="2.7.10.2" evidence="2"/>
<dbReference type="InterPro" id="IPR032807">
    <property type="entry name" value="GNVR"/>
</dbReference>
<evidence type="ECO:0000256" key="2">
    <source>
        <dbReference type="ARBA" id="ARBA00011903"/>
    </source>
</evidence>
<evidence type="ECO:0000256" key="9">
    <source>
        <dbReference type="SAM" id="Coils"/>
    </source>
</evidence>
<evidence type="ECO:0000256" key="8">
    <source>
        <dbReference type="ARBA" id="ARBA00051245"/>
    </source>
</evidence>
<name>A0A5N1J695_9BACT</name>